<sequence>MPAEKKDAKKKEDAGSTVLTGIYIFPNGDKYEGEYIQNADSLERCGVGIHTSVEGSVYDGMWEGDKMNGKGKLTHPSGASYEGDFVNNQFKGNGKYIFPNGSVYEGQFQENRLEGKGQFTDTQGQIWTGTFRYKAAPGLRFKLNLD</sequence>
<dbReference type="PANTHER" id="PTHR46917:SF1">
    <property type="entry name" value="MORN REPEAT-CONTAINING PROTEIN 2"/>
    <property type="match status" value="1"/>
</dbReference>
<reference evidence="2" key="3">
    <citation type="submission" date="2023-05" db="EMBL/GenBank/DDBJ databases">
        <authorList>
            <person name="Smith C.H."/>
        </authorList>
    </citation>
    <scope>NUCLEOTIDE SEQUENCE</scope>
    <source>
        <strain evidence="2">CHS0354</strain>
        <tissue evidence="2">Mantle</tissue>
    </source>
</reference>
<evidence type="ECO:0000313" key="2">
    <source>
        <dbReference type="EMBL" id="KAK3594829.1"/>
    </source>
</evidence>
<evidence type="ECO:0008006" key="4">
    <source>
        <dbReference type="Google" id="ProtNLM"/>
    </source>
</evidence>
<organism evidence="2 3">
    <name type="scientific">Potamilus streckersoni</name>
    <dbReference type="NCBI Taxonomy" id="2493646"/>
    <lineage>
        <taxon>Eukaryota</taxon>
        <taxon>Metazoa</taxon>
        <taxon>Spiralia</taxon>
        <taxon>Lophotrochozoa</taxon>
        <taxon>Mollusca</taxon>
        <taxon>Bivalvia</taxon>
        <taxon>Autobranchia</taxon>
        <taxon>Heteroconchia</taxon>
        <taxon>Palaeoheterodonta</taxon>
        <taxon>Unionida</taxon>
        <taxon>Unionoidea</taxon>
        <taxon>Unionidae</taxon>
        <taxon>Ambleminae</taxon>
        <taxon>Lampsilini</taxon>
        <taxon>Potamilus</taxon>
    </lineage>
</organism>
<dbReference type="InterPro" id="IPR003409">
    <property type="entry name" value="MORN"/>
</dbReference>
<dbReference type="Gene3D" id="2.20.110.10">
    <property type="entry name" value="Histone H3 K4-specific methyltransferase SET7/9 N-terminal domain"/>
    <property type="match status" value="2"/>
</dbReference>
<keyword evidence="1" id="KW-0677">Repeat</keyword>
<dbReference type="Proteomes" id="UP001195483">
    <property type="component" value="Unassembled WGS sequence"/>
</dbReference>
<dbReference type="SUPFAM" id="SSF82185">
    <property type="entry name" value="Histone H3 K4-specific methyltransferase SET7/9 N-terminal domain"/>
    <property type="match status" value="1"/>
</dbReference>
<dbReference type="AlphaFoldDB" id="A0AAE0SNC8"/>
<dbReference type="SMART" id="SM00698">
    <property type="entry name" value="MORN"/>
    <property type="match status" value="3"/>
</dbReference>
<evidence type="ECO:0000313" key="3">
    <source>
        <dbReference type="Proteomes" id="UP001195483"/>
    </source>
</evidence>
<protein>
    <recommendedName>
        <fullName evidence="4">MORN repeat-containing protein 2</fullName>
    </recommendedName>
</protein>
<dbReference type="Pfam" id="PF02493">
    <property type="entry name" value="MORN"/>
    <property type="match status" value="4"/>
</dbReference>
<reference evidence="2" key="2">
    <citation type="journal article" date="2021" name="Genome Biol. Evol.">
        <title>Developing a high-quality reference genome for a parasitic bivalve with doubly uniparental inheritance (Bivalvia: Unionida).</title>
        <authorList>
            <person name="Smith C.H."/>
        </authorList>
    </citation>
    <scope>NUCLEOTIDE SEQUENCE</scope>
    <source>
        <strain evidence="2">CHS0354</strain>
        <tissue evidence="2">Mantle</tissue>
    </source>
</reference>
<keyword evidence="3" id="KW-1185">Reference proteome</keyword>
<proteinExistence type="predicted"/>
<dbReference type="EMBL" id="JAEAOA010000229">
    <property type="protein sequence ID" value="KAK3594829.1"/>
    <property type="molecule type" value="Genomic_DNA"/>
</dbReference>
<dbReference type="InterPro" id="IPR052849">
    <property type="entry name" value="MORN_repeat_protein"/>
</dbReference>
<comment type="caution">
    <text evidence="2">The sequence shown here is derived from an EMBL/GenBank/DDBJ whole genome shotgun (WGS) entry which is preliminary data.</text>
</comment>
<accession>A0AAE0SNC8</accession>
<name>A0AAE0SNC8_9BIVA</name>
<dbReference type="PANTHER" id="PTHR46917">
    <property type="entry name" value="MORN REPEAT-CONTAINING PROTEIN 2"/>
    <property type="match status" value="1"/>
</dbReference>
<evidence type="ECO:0000256" key="1">
    <source>
        <dbReference type="ARBA" id="ARBA00022737"/>
    </source>
</evidence>
<gene>
    <name evidence="2" type="ORF">CHS0354_002879</name>
</gene>
<reference evidence="2" key="1">
    <citation type="journal article" date="2021" name="Genome Biol. Evol.">
        <title>A High-Quality Reference Genome for a Parasitic Bivalve with Doubly Uniparental Inheritance (Bivalvia: Unionida).</title>
        <authorList>
            <person name="Smith C.H."/>
        </authorList>
    </citation>
    <scope>NUCLEOTIDE SEQUENCE</scope>
    <source>
        <strain evidence="2">CHS0354</strain>
    </source>
</reference>